<dbReference type="AlphaFoldDB" id="A0A286HKN2"/>
<feature type="compositionally biased region" description="Polar residues" evidence="1">
    <location>
        <begin position="104"/>
        <end position="116"/>
    </location>
</feature>
<dbReference type="Proteomes" id="UP000219465">
    <property type="component" value="Unassembled WGS sequence"/>
</dbReference>
<dbReference type="OrthoDB" id="8420575at2"/>
<proteinExistence type="predicted"/>
<feature type="region of interest" description="Disordered" evidence="1">
    <location>
        <begin position="37"/>
        <end position="66"/>
    </location>
</feature>
<keyword evidence="4" id="KW-1185">Reference proteome</keyword>
<dbReference type="PROSITE" id="PS51257">
    <property type="entry name" value="PROKAR_LIPOPROTEIN"/>
    <property type="match status" value="1"/>
</dbReference>
<dbReference type="EMBL" id="OCPC01000001">
    <property type="protein sequence ID" value="SOE08365.1"/>
    <property type="molecule type" value="Genomic_DNA"/>
</dbReference>
<evidence type="ECO:0000313" key="3">
    <source>
        <dbReference type="EMBL" id="SOE08365.1"/>
    </source>
</evidence>
<organism evidence="3 4">
    <name type="scientific">Hoeflea halophila</name>
    <dbReference type="NCBI Taxonomy" id="714899"/>
    <lineage>
        <taxon>Bacteria</taxon>
        <taxon>Pseudomonadati</taxon>
        <taxon>Pseudomonadota</taxon>
        <taxon>Alphaproteobacteria</taxon>
        <taxon>Hyphomicrobiales</taxon>
        <taxon>Rhizobiaceae</taxon>
        <taxon>Hoeflea</taxon>
    </lineage>
</organism>
<accession>A0A286HKN2</accession>
<dbReference type="RefSeq" id="WP_097103935.1">
    <property type="nucleotide sequence ID" value="NZ_OCPC01000001.1"/>
</dbReference>
<sequence>MRLMVRPIYVVLYCLLLAGCQTASLEDAAPKTVAAAGAGDTAGQPVADTSAAVSGDDIEPGKQSRTIARNPGFVSVVPIERTAPAQNKAFVDSGASRTGEFPTFGQQPKAANSQFSEQDKLEAEAEMTELLRNRASTPDARAQYEARLRELRALAARHGSDTQREIEN</sequence>
<name>A0A286HKN2_9HYPH</name>
<evidence type="ECO:0000313" key="4">
    <source>
        <dbReference type="Proteomes" id="UP000219465"/>
    </source>
</evidence>
<evidence type="ECO:0000256" key="2">
    <source>
        <dbReference type="SAM" id="SignalP"/>
    </source>
</evidence>
<evidence type="ECO:0008006" key="5">
    <source>
        <dbReference type="Google" id="ProtNLM"/>
    </source>
</evidence>
<feature type="chain" id="PRO_5013261919" description="Beta-barrel assembly complex subunit BamF" evidence="2">
    <location>
        <begin position="24"/>
        <end position="168"/>
    </location>
</feature>
<protein>
    <recommendedName>
        <fullName evidence="5">Beta-barrel assembly complex subunit BamF</fullName>
    </recommendedName>
</protein>
<feature type="signal peptide" evidence="2">
    <location>
        <begin position="1"/>
        <end position="23"/>
    </location>
</feature>
<evidence type="ECO:0000256" key="1">
    <source>
        <dbReference type="SAM" id="MobiDB-lite"/>
    </source>
</evidence>
<reference evidence="4" key="1">
    <citation type="submission" date="2017-08" db="EMBL/GenBank/DDBJ databases">
        <authorList>
            <person name="Varghese N."/>
            <person name="Submissions S."/>
        </authorList>
    </citation>
    <scope>NUCLEOTIDE SEQUENCE [LARGE SCALE GENOMIC DNA]</scope>
    <source>
        <strain evidence="4">KCTC 23107</strain>
    </source>
</reference>
<keyword evidence="2" id="KW-0732">Signal</keyword>
<gene>
    <name evidence="3" type="ORF">SAMN05877838_0079</name>
</gene>
<feature type="region of interest" description="Disordered" evidence="1">
    <location>
        <begin position="93"/>
        <end position="117"/>
    </location>
</feature>